<feature type="domain" description="Histidine kinase" evidence="12">
    <location>
        <begin position="708"/>
        <end position="928"/>
    </location>
</feature>
<evidence type="ECO:0000256" key="2">
    <source>
        <dbReference type="ARBA" id="ARBA00004141"/>
    </source>
</evidence>
<feature type="transmembrane region" description="Helical" evidence="11">
    <location>
        <begin position="384"/>
        <end position="407"/>
    </location>
</feature>
<dbReference type="AlphaFoldDB" id="A0A2P1P9L2"/>
<evidence type="ECO:0000313" key="13">
    <source>
        <dbReference type="EMBL" id="AVP87940.1"/>
    </source>
</evidence>
<dbReference type="PROSITE" id="PS50109">
    <property type="entry name" value="HIS_KIN"/>
    <property type="match status" value="1"/>
</dbReference>
<accession>A0A2P1P9L2</accession>
<dbReference type="PANTHER" id="PTHR43547">
    <property type="entry name" value="TWO-COMPONENT HISTIDINE KINASE"/>
    <property type="match status" value="1"/>
</dbReference>
<evidence type="ECO:0000256" key="1">
    <source>
        <dbReference type="ARBA" id="ARBA00000085"/>
    </source>
</evidence>
<feature type="transmembrane region" description="Helical" evidence="11">
    <location>
        <begin position="648"/>
        <end position="667"/>
    </location>
</feature>
<dbReference type="RefSeq" id="WP_106874774.1">
    <property type="nucleotide sequence ID" value="NZ_CP027845.1"/>
</dbReference>
<keyword evidence="9 11" id="KW-1133">Transmembrane helix</keyword>
<dbReference type="InterPro" id="IPR001734">
    <property type="entry name" value="Na/solute_symporter"/>
</dbReference>
<dbReference type="Proteomes" id="UP000241762">
    <property type="component" value="Chromosome"/>
</dbReference>
<evidence type="ECO:0000256" key="9">
    <source>
        <dbReference type="ARBA" id="ARBA00022989"/>
    </source>
</evidence>
<dbReference type="GO" id="GO:0000155">
    <property type="term" value="F:phosphorelay sensor kinase activity"/>
    <property type="evidence" value="ECO:0007669"/>
    <property type="project" value="InterPro"/>
</dbReference>
<dbReference type="InterPro" id="IPR003661">
    <property type="entry name" value="HisK_dim/P_dom"/>
</dbReference>
<comment type="catalytic activity">
    <reaction evidence="1">
        <text>ATP + protein L-histidine = ADP + protein N-phospho-L-histidine.</text>
        <dbReference type="EC" id="2.7.13.3"/>
    </reaction>
</comment>
<dbReference type="PRINTS" id="PR00344">
    <property type="entry name" value="BCTRLSENSOR"/>
</dbReference>
<feature type="transmembrane region" description="Helical" evidence="11">
    <location>
        <begin position="569"/>
        <end position="592"/>
    </location>
</feature>
<evidence type="ECO:0000256" key="4">
    <source>
        <dbReference type="ARBA" id="ARBA00012438"/>
    </source>
</evidence>
<dbReference type="Gene3D" id="1.20.1730.10">
    <property type="entry name" value="Sodium/glucose cotransporter"/>
    <property type="match status" value="1"/>
</dbReference>
<evidence type="ECO:0000256" key="8">
    <source>
        <dbReference type="ARBA" id="ARBA00022777"/>
    </source>
</evidence>
<dbReference type="EC" id="2.7.13.3" evidence="4"/>
<organism evidence="13 14">
    <name type="scientific">Candidatus Phycorickettsia trachydisci</name>
    <dbReference type="NCBI Taxonomy" id="2115978"/>
    <lineage>
        <taxon>Bacteria</taxon>
        <taxon>Pseudomonadati</taxon>
        <taxon>Pseudomonadota</taxon>
        <taxon>Alphaproteobacteria</taxon>
        <taxon>Rickettsiales</taxon>
        <taxon>Rickettsiaceae</taxon>
        <taxon>Candidatus Phycorickettsia</taxon>
    </lineage>
</organism>
<evidence type="ECO:0000256" key="5">
    <source>
        <dbReference type="ARBA" id="ARBA00022553"/>
    </source>
</evidence>
<comment type="subcellular location">
    <subcellularLocation>
        <location evidence="2">Membrane</location>
        <topology evidence="2">Multi-pass membrane protein</topology>
    </subcellularLocation>
</comment>
<name>A0A2P1P9L2_9RICK</name>
<dbReference type="InterPro" id="IPR004358">
    <property type="entry name" value="Sig_transdc_His_kin-like_C"/>
</dbReference>
<dbReference type="Gene3D" id="1.10.287.130">
    <property type="match status" value="1"/>
</dbReference>
<feature type="transmembrane region" description="Helical" evidence="11">
    <location>
        <begin position="181"/>
        <end position="199"/>
    </location>
</feature>
<evidence type="ECO:0000256" key="10">
    <source>
        <dbReference type="ARBA" id="ARBA00023136"/>
    </source>
</evidence>
<feature type="transmembrane region" description="Helical" evidence="11">
    <location>
        <begin position="535"/>
        <end position="557"/>
    </location>
</feature>
<dbReference type="KEGG" id="ptc:phytr_10120"/>
<dbReference type="SMART" id="SM00387">
    <property type="entry name" value="HATPase_c"/>
    <property type="match status" value="1"/>
</dbReference>
<feature type="transmembrane region" description="Helical" evidence="11">
    <location>
        <begin position="598"/>
        <end position="616"/>
    </location>
</feature>
<dbReference type="InterPro" id="IPR005467">
    <property type="entry name" value="His_kinase_dom"/>
</dbReference>
<dbReference type="SUPFAM" id="SSF55874">
    <property type="entry name" value="ATPase domain of HSP90 chaperone/DNA topoisomerase II/histidine kinase"/>
    <property type="match status" value="1"/>
</dbReference>
<evidence type="ECO:0000256" key="11">
    <source>
        <dbReference type="SAM" id="Phobius"/>
    </source>
</evidence>
<feature type="transmembrane region" description="Helical" evidence="11">
    <location>
        <begin position="510"/>
        <end position="529"/>
    </location>
</feature>
<evidence type="ECO:0000256" key="6">
    <source>
        <dbReference type="ARBA" id="ARBA00022679"/>
    </source>
</evidence>
<proteinExistence type="inferred from homology"/>
<dbReference type="SUPFAM" id="SSF47384">
    <property type="entry name" value="Homodimeric domain of signal transducing histidine kinase"/>
    <property type="match status" value="1"/>
</dbReference>
<dbReference type="Pfam" id="PF00474">
    <property type="entry name" value="SSF"/>
    <property type="match status" value="1"/>
</dbReference>
<dbReference type="Gene3D" id="3.30.565.10">
    <property type="entry name" value="Histidine kinase-like ATPase, C-terminal domain"/>
    <property type="match status" value="1"/>
</dbReference>
<dbReference type="EMBL" id="CP027845">
    <property type="protein sequence ID" value="AVP87940.1"/>
    <property type="molecule type" value="Genomic_DNA"/>
</dbReference>
<evidence type="ECO:0000259" key="12">
    <source>
        <dbReference type="PROSITE" id="PS50109"/>
    </source>
</evidence>
<evidence type="ECO:0000313" key="14">
    <source>
        <dbReference type="Proteomes" id="UP000241762"/>
    </source>
</evidence>
<feature type="transmembrane region" description="Helical" evidence="11">
    <location>
        <begin position="39"/>
        <end position="63"/>
    </location>
</feature>
<feature type="transmembrane region" description="Helical" evidence="11">
    <location>
        <begin position="414"/>
        <end position="433"/>
    </location>
</feature>
<dbReference type="InterPro" id="IPR036890">
    <property type="entry name" value="HATPase_C_sf"/>
</dbReference>
<dbReference type="SMART" id="SM00388">
    <property type="entry name" value="HisKA"/>
    <property type="match status" value="1"/>
</dbReference>
<keyword evidence="8" id="KW-0418">Kinase</keyword>
<dbReference type="InterPro" id="IPR038377">
    <property type="entry name" value="Na/Glc_symporter_sf"/>
</dbReference>
<keyword evidence="5" id="KW-0597">Phosphoprotein</keyword>
<keyword evidence="10 11" id="KW-0472">Membrane</keyword>
<evidence type="ECO:0000256" key="3">
    <source>
        <dbReference type="ARBA" id="ARBA00006434"/>
    </source>
</evidence>
<keyword evidence="6" id="KW-0808">Transferase</keyword>
<reference evidence="13 14" key="1">
    <citation type="submission" date="2018-03" db="EMBL/GenBank/DDBJ databases">
        <title>A gene transfer event suggests a long-term partnership between eustigmatophyte algae and a novel lineage of endosymbiotic bacteria.</title>
        <authorList>
            <person name="Yurchenko T."/>
            <person name="Sevcikova T."/>
            <person name="Pribyl P."/>
            <person name="El Karkouri K."/>
            <person name="Klimes V."/>
            <person name="Amaral R."/>
            <person name="Zbrankova V."/>
            <person name="Kim E."/>
            <person name="Raoult D."/>
            <person name="Santos L.M.A."/>
            <person name="Elias M."/>
        </authorList>
    </citation>
    <scope>NUCLEOTIDE SEQUENCE [LARGE SCALE GENOMIC DNA]</scope>
    <source>
        <strain evidence="13">CCALA 838</strain>
    </source>
</reference>
<dbReference type="CDD" id="cd00082">
    <property type="entry name" value="HisKA"/>
    <property type="match status" value="1"/>
</dbReference>
<dbReference type="FunFam" id="3.30.565.10:FF:000006">
    <property type="entry name" value="Sensor histidine kinase WalK"/>
    <property type="match status" value="1"/>
</dbReference>
<evidence type="ECO:0000256" key="7">
    <source>
        <dbReference type="ARBA" id="ARBA00022692"/>
    </source>
</evidence>
<protein>
    <recommendedName>
        <fullName evidence="4">histidine kinase</fullName>
        <ecNumber evidence="4">2.7.13.3</ecNumber>
    </recommendedName>
</protein>
<feature type="transmembrane region" description="Helical" evidence="11">
    <location>
        <begin position="70"/>
        <end position="91"/>
    </location>
</feature>
<dbReference type="CDD" id="cd10322">
    <property type="entry name" value="SLC5sbd"/>
    <property type="match status" value="1"/>
</dbReference>
<dbReference type="PROSITE" id="PS50283">
    <property type="entry name" value="NA_SOLUT_SYMP_3"/>
    <property type="match status" value="1"/>
</dbReference>
<feature type="transmembrane region" description="Helical" evidence="11">
    <location>
        <begin position="153"/>
        <end position="174"/>
    </location>
</feature>
<feature type="transmembrane region" description="Helical" evidence="11">
    <location>
        <begin position="358"/>
        <end position="378"/>
    </location>
</feature>
<sequence>MSIDLFLFSSFLVLSLILGIISSTKVHNISEYALGNRDFSTPTIVATLVATWIGAGLFSYTLIETYRQGIYFLMPLAIDSLVLVFIGHFLAPRMGEFLGKLSIAESMGQIFGSRVRAVTVTLSFVRSICYLGVNFQVSAKILELVFGTSGQNATILSGLIVIIYSTLGGIRAVTFTDIIQFFTFGCLMPTIVIIVWQALGDSSATIVINTLSTSPLFDYKEAFDFQSIKFYHMLGTAMFFMIPELEPPIFQRISMGSNVNQVVKAFKYAGLICFLIQSIIALLGILIFSYNPNLNPDNLVSYIISRYAYIEGFKGILAIGIMAMIMSSADSMINSVSIIFAHDVCKPLGFKWAQNELIVARFTAVIVGITSMFFALRVDSVFELIISFAGLYLPIVSIPFIFTIFGFRSSEKSVLAAMGGSLITILLLRIFFAESTIDSFIPGILASVIFLFGFHYLTNQKGGWVGIKDQKTYRAIMDSRKRFWHKIWYGIKNFSFIDFCKSYTPNKVEIFFFLGLFAIISTLITMISMRSSELFYTNIIAGCYISVFTFACYLLIYPLWPNTFKKHTFVAIFWVTATFYINIFMNGIFFVVSNGSQIQTAIFFLNITAILILFGWQAALLMLLMGFIGSLWFVKAFLNLNYLNIIDIQFYLVFCLLLISSILVAFLKPHQETNIQNQELLSLQSKELYHMSQQLLKHMIIRQEFINNVNHEIRTPIHHVGAYINDLEDNLDTSSNQEKRESLAALKKGYERIRSYMDNILDLSKLTNDKVKLKYETINFQELINEIIDQFAKLYLDDKEIQFYFKCNSKDLKVRCDKDKITQVLINLLKNAVEFTPKGMIEIVVSKENIGSTKCIKCSVIDEGVGIPEEELFDVFGPFIQSSRTKNMSGGKGLGLAICQHIIKLHKGKIYAENNPKKGSTFAFIIPL</sequence>
<dbReference type="Pfam" id="PF02518">
    <property type="entry name" value="HATPase_c"/>
    <property type="match status" value="1"/>
</dbReference>
<gene>
    <name evidence="13" type="ORF">phytr_10120</name>
</gene>
<dbReference type="Pfam" id="PF00512">
    <property type="entry name" value="HisKA"/>
    <property type="match status" value="1"/>
</dbReference>
<comment type="similarity">
    <text evidence="3">Belongs to the sodium:solute symporter (SSF) (TC 2.A.21) family.</text>
</comment>
<feature type="transmembrane region" description="Helical" evidence="11">
    <location>
        <begin position="307"/>
        <end position="325"/>
    </location>
</feature>
<dbReference type="PANTHER" id="PTHR43547:SF2">
    <property type="entry name" value="HYBRID SIGNAL TRANSDUCTION HISTIDINE KINASE C"/>
    <property type="match status" value="1"/>
</dbReference>
<dbReference type="GO" id="GO:0016020">
    <property type="term" value="C:membrane"/>
    <property type="evidence" value="ECO:0007669"/>
    <property type="project" value="UniProtKB-SubCell"/>
</dbReference>
<dbReference type="InterPro" id="IPR036097">
    <property type="entry name" value="HisK_dim/P_sf"/>
</dbReference>
<dbReference type="InterPro" id="IPR003594">
    <property type="entry name" value="HATPase_dom"/>
</dbReference>
<dbReference type="GO" id="GO:0022857">
    <property type="term" value="F:transmembrane transporter activity"/>
    <property type="evidence" value="ECO:0007669"/>
    <property type="project" value="InterPro"/>
</dbReference>
<keyword evidence="14" id="KW-1185">Reference proteome</keyword>
<feature type="transmembrane region" description="Helical" evidence="11">
    <location>
        <begin position="266"/>
        <end position="287"/>
    </location>
</feature>
<dbReference type="OrthoDB" id="5464450at2"/>
<feature type="transmembrane region" description="Helical" evidence="11">
    <location>
        <begin position="439"/>
        <end position="458"/>
    </location>
</feature>
<keyword evidence="7 11" id="KW-0812">Transmembrane</keyword>